<dbReference type="FunFam" id="1.10.510.10:FF:000498">
    <property type="entry name" value="U-box domain-containing protein 51"/>
    <property type="match status" value="1"/>
</dbReference>
<comment type="pathway">
    <text evidence="2">Protein modification; protein ubiquitination.</text>
</comment>
<evidence type="ECO:0000256" key="8">
    <source>
        <dbReference type="ARBA" id="ARBA00023054"/>
    </source>
</evidence>
<evidence type="ECO:0000259" key="11">
    <source>
        <dbReference type="PROSITE" id="PS50011"/>
    </source>
</evidence>
<name>A0AAV3PLF4_LITER</name>
<dbReference type="SUPFAM" id="SSF56112">
    <property type="entry name" value="Protein kinase-like (PK-like)"/>
    <property type="match status" value="1"/>
</dbReference>
<evidence type="ECO:0000256" key="4">
    <source>
        <dbReference type="ARBA" id="ARBA00022679"/>
    </source>
</evidence>
<evidence type="ECO:0000256" key="7">
    <source>
        <dbReference type="ARBA" id="ARBA00022840"/>
    </source>
</evidence>
<keyword evidence="6" id="KW-0833">Ubl conjugation pathway</keyword>
<evidence type="ECO:0000256" key="9">
    <source>
        <dbReference type="SAM" id="Coils"/>
    </source>
</evidence>
<comment type="catalytic activity">
    <reaction evidence="1">
        <text>S-ubiquitinyl-[E2 ubiquitin-conjugating enzyme]-L-cysteine + [acceptor protein]-L-lysine = [E2 ubiquitin-conjugating enzyme]-L-cysteine + N(6)-ubiquitinyl-[acceptor protein]-L-lysine.</text>
        <dbReference type="EC" id="2.3.2.27"/>
    </reaction>
</comment>
<dbReference type="EMBL" id="BAABME010001914">
    <property type="protein sequence ID" value="GAA0152108.1"/>
    <property type="molecule type" value="Genomic_DNA"/>
</dbReference>
<evidence type="ECO:0000313" key="13">
    <source>
        <dbReference type="Proteomes" id="UP001454036"/>
    </source>
</evidence>
<keyword evidence="4" id="KW-0808">Transferase</keyword>
<feature type="region of interest" description="Disordered" evidence="10">
    <location>
        <begin position="259"/>
        <end position="279"/>
    </location>
</feature>
<evidence type="ECO:0000256" key="5">
    <source>
        <dbReference type="ARBA" id="ARBA00022741"/>
    </source>
</evidence>
<gene>
    <name evidence="12" type="ORF">LIER_10669</name>
</gene>
<dbReference type="AlphaFoldDB" id="A0AAV3PLF4"/>
<dbReference type="GO" id="GO:0004672">
    <property type="term" value="F:protein kinase activity"/>
    <property type="evidence" value="ECO:0007669"/>
    <property type="project" value="InterPro"/>
</dbReference>
<evidence type="ECO:0000256" key="6">
    <source>
        <dbReference type="ARBA" id="ARBA00022786"/>
    </source>
</evidence>
<dbReference type="PANTHER" id="PTHR45647">
    <property type="entry name" value="OS02G0152300 PROTEIN"/>
    <property type="match status" value="1"/>
</dbReference>
<dbReference type="EC" id="2.3.2.27" evidence="3"/>
<dbReference type="GO" id="GO:0061630">
    <property type="term" value="F:ubiquitin protein ligase activity"/>
    <property type="evidence" value="ECO:0007669"/>
    <property type="project" value="UniProtKB-EC"/>
</dbReference>
<proteinExistence type="predicted"/>
<feature type="compositionally biased region" description="Basic and acidic residues" evidence="10">
    <location>
        <begin position="268"/>
        <end position="279"/>
    </location>
</feature>
<dbReference type="PROSITE" id="PS00108">
    <property type="entry name" value="PROTEIN_KINASE_ST"/>
    <property type="match status" value="1"/>
</dbReference>
<feature type="domain" description="Protein kinase" evidence="11">
    <location>
        <begin position="406"/>
        <end position="669"/>
    </location>
</feature>
<dbReference type="InterPro" id="IPR051348">
    <property type="entry name" value="U-box_ubiquitin_ligases"/>
</dbReference>
<comment type="caution">
    <text evidence="12">The sequence shown here is derived from an EMBL/GenBank/DDBJ whole genome shotgun (WGS) entry which is preliminary data.</text>
</comment>
<dbReference type="InterPro" id="IPR008271">
    <property type="entry name" value="Ser/Thr_kinase_AS"/>
</dbReference>
<evidence type="ECO:0000256" key="2">
    <source>
        <dbReference type="ARBA" id="ARBA00004906"/>
    </source>
</evidence>
<keyword evidence="8 9" id="KW-0175">Coiled coil</keyword>
<dbReference type="GO" id="GO:0005524">
    <property type="term" value="F:ATP binding"/>
    <property type="evidence" value="ECO:0007669"/>
    <property type="project" value="UniProtKB-KW"/>
</dbReference>
<keyword evidence="5" id="KW-0547">Nucleotide-binding</keyword>
<accession>A0AAV3PLF4</accession>
<keyword evidence="7" id="KW-0067">ATP-binding</keyword>
<evidence type="ECO:0000256" key="10">
    <source>
        <dbReference type="SAM" id="MobiDB-lite"/>
    </source>
</evidence>
<dbReference type="Pfam" id="PF00069">
    <property type="entry name" value="Pkinase"/>
    <property type="match status" value="1"/>
</dbReference>
<feature type="coiled-coil region" evidence="9">
    <location>
        <begin position="336"/>
        <end position="380"/>
    </location>
</feature>
<dbReference type="Gene3D" id="1.10.510.10">
    <property type="entry name" value="Transferase(Phosphotransferase) domain 1"/>
    <property type="match status" value="1"/>
</dbReference>
<evidence type="ECO:0000256" key="1">
    <source>
        <dbReference type="ARBA" id="ARBA00000900"/>
    </source>
</evidence>
<dbReference type="SMART" id="SM00220">
    <property type="entry name" value="S_TKc"/>
    <property type="match status" value="1"/>
</dbReference>
<dbReference type="Proteomes" id="UP001454036">
    <property type="component" value="Unassembled WGS sequence"/>
</dbReference>
<evidence type="ECO:0000256" key="3">
    <source>
        <dbReference type="ARBA" id="ARBA00012483"/>
    </source>
</evidence>
<organism evidence="12 13">
    <name type="scientific">Lithospermum erythrorhizon</name>
    <name type="common">Purple gromwell</name>
    <name type="synonym">Lithospermum officinale var. erythrorhizon</name>
    <dbReference type="NCBI Taxonomy" id="34254"/>
    <lineage>
        <taxon>Eukaryota</taxon>
        <taxon>Viridiplantae</taxon>
        <taxon>Streptophyta</taxon>
        <taxon>Embryophyta</taxon>
        <taxon>Tracheophyta</taxon>
        <taxon>Spermatophyta</taxon>
        <taxon>Magnoliopsida</taxon>
        <taxon>eudicotyledons</taxon>
        <taxon>Gunneridae</taxon>
        <taxon>Pentapetalae</taxon>
        <taxon>asterids</taxon>
        <taxon>lamiids</taxon>
        <taxon>Boraginales</taxon>
        <taxon>Boraginaceae</taxon>
        <taxon>Boraginoideae</taxon>
        <taxon>Lithospermeae</taxon>
        <taxon>Lithospermum</taxon>
    </lineage>
</organism>
<reference evidence="12 13" key="1">
    <citation type="submission" date="2024-01" db="EMBL/GenBank/DDBJ databases">
        <title>The complete chloroplast genome sequence of Lithospermum erythrorhizon: insights into the phylogenetic relationship among Boraginaceae species and the maternal lineages of purple gromwells.</title>
        <authorList>
            <person name="Okada T."/>
            <person name="Watanabe K."/>
        </authorList>
    </citation>
    <scope>NUCLEOTIDE SEQUENCE [LARGE SCALE GENOMIC DNA]</scope>
</reference>
<protein>
    <recommendedName>
        <fullName evidence="3">RING-type E3 ubiquitin transferase</fullName>
        <ecNumber evidence="3">2.3.2.27</ecNumber>
    </recommendedName>
</protein>
<dbReference type="PANTHER" id="PTHR45647:SF132">
    <property type="entry name" value="KINASE WITH ADENINE NUCLEOTIDE ALPHA HYDROLASES-LIKE DOMAIN-CONTAINING PROTEIN"/>
    <property type="match status" value="1"/>
</dbReference>
<sequence length="684" mass="75828">MHSFNMNDEVARAFKSQANSQLKDLFFPFRCFCTRKNVQADEVILEDSDVVSALCNYVKENVIENLVLGATTKVGIARKFMSLDISGSVNNGAPEFCNVYAINRGNIATLRAATSLPPSSPPLLMHQVYLAPNLRNPHFSQGVEVTATDLSCLSSKREANDMNTIKSPFTRNSAMFDNLSASNGDKSFVNTHGRSQESGFHSRLSNCSEPDNTSNFGSIFSSGRLPPDVNTSFGTLSSSSHDGFVKSSGMQLSDGNNSFGAWSASSHESNDRSSSVDELEAEMRRLKNELKQTMEMYNTASKQSLIAKQKVTEIEQSKTEEDQIVETSRLSEEMALAIAERERVKCKAAIEAAETAQKIAELEVRRRKKASKEAEELKKTLNVTGSNEARYHKYTIEEIEAATENFSSARKIGEGGYGPVFQCYLDHTPVAVKVLRPDAVQGESQFKQEVEVLSSIRHPNMVLLLGACPDNSCLVYEYMANGSLDDCIFPKGNKPVLPWQYRFRIAAEIATGLLFLHQAKPEPLVHRDLKPGNILLDRNYVSKISDVGLARLVPPSVADTVTQYHMTSAAGTFCYIDPEYQQTGMLGTKSDIYSLGVMLLQIITARPPMALTHHIDKAIQRGTFAEMLDPAVQDWPVEEAMNYAKLALKCTELRKKDRPDLGKEILPELNRLRVLAEQSMPNMI</sequence>
<dbReference type="InterPro" id="IPR011009">
    <property type="entry name" value="Kinase-like_dom_sf"/>
</dbReference>
<dbReference type="InterPro" id="IPR000719">
    <property type="entry name" value="Prot_kinase_dom"/>
</dbReference>
<dbReference type="PROSITE" id="PS50011">
    <property type="entry name" value="PROTEIN_KINASE_DOM"/>
    <property type="match status" value="1"/>
</dbReference>
<evidence type="ECO:0000313" key="12">
    <source>
        <dbReference type="EMBL" id="GAA0152108.1"/>
    </source>
</evidence>
<dbReference type="Gene3D" id="3.30.200.20">
    <property type="entry name" value="Phosphorylase Kinase, domain 1"/>
    <property type="match status" value="1"/>
</dbReference>
<dbReference type="FunFam" id="3.30.200.20:FF:000162">
    <property type="entry name" value="Adenine nucleotide alpha hydrolase-like domain kinase"/>
    <property type="match status" value="1"/>
</dbReference>
<keyword evidence="13" id="KW-1185">Reference proteome</keyword>